<reference evidence="1 2" key="1">
    <citation type="submission" date="2018-10" db="EMBL/GenBank/DDBJ databases">
        <title>Robbsia sp. DHC34, isolated from soil.</title>
        <authorList>
            <person name="Gao Z.-H."/>
            <person name="Qiu L.-H."/>
        </authorList>
    </citation>
    <scope>NUCLEOTIDE SEQUENCE [LARGE SCALE GENOMIC DNA]</scope>
    <source>
        <strain evidence="1 2">DHC34</strain>
    </source>
</reference>
<gene>
    <name evidence="1" type="ORF">D7S86_12925</name>
</gene>
<organism evidence="1 2">
    <name type="scientific">Pararobbsia silviterrae</name>
    <dbReference type="NCBI Taxonomy" id="1792498"/>
    <lineage>
        <taxon>Bacteria</taxon>
        <taxon>Pseudomonadati</taxon>
        <taxon>Pseudomonadota</taxon>
        <taxon>Betaproteobacteria</taxon>
        <taxon>Burkholderiales</taxon>
        <taxon>Burkholderiaceae</taxon>
        <taxon>Pararobbsia</taxon>
    </lineage>
</organism>
<dbReference type="Proteomes" id="UP000270342">
    <property type="component" value="Unassembled WGS sequence"/>
</dbReference>
<sequence length="302" mass="32281">MLLDTGAAFAILGHEGGLTPRPLTPEVEAGWLKRGVIRAPTADGAMSVSMPSQDRVLKVGVFPGVQIQKWRIAAGQPALQADIGQFASATDVRFDGVVGIESMRALTWRADYVSGTLSAYGDEAPAHDWQQCVFMTFGSDAGLPMIDAGLDGGEAGQLGIDTGDSADLQLGREAFEWLRAGRRFSAMGLASSSDASSQIRHEPSGLLSGVSIGQRMMPKLEVTPVDPFPQHVGLGLLSKMDRVELDFRHFRFCFDMPAKPVDSKVSWVGAALVRAQDGYPIVCSRSRRTGGSRVAASKQKTC</sequence>
<keyword evidence="2" id="KW-1185">Reference proteome</keyword>
<name>A0A494Y3T6_9BURK</name>
<comment type="caution">
    <text evidence="1">The sequence shown here is derived from an EMBL/GenBank/DDBJ whole genome shotgun (WGS) entry which is preliminary data.</text>
</comment>
<dbReference type="EMBL" id="RBZU01000005">
    <property type="protein sequence ID" value="RKP54576.1"/>
    <property type="molecule type" value="Genomic_DNA"/>
</dbReference>
<evidence type="ECO:0008006" key="3">
    <source>
        <dbReference type="Google" id="ProtNLM"/>
    </source>
</evidence>
<proteinExistence type="predicted"/>
<evidence type="ECO:0000313" key="2">
    <source>
        <dbReference type="Proteomes" id="UP000270342"/>
    </source>
</evidence>
<protein>
    <recommendedName>
        <fullName evidence="3">Peptidase A2 domain-containing protein</fullName>
    </recommendedName>
</protein>
<evidence type="ECO:0000313" key="1">
    <source>
        <dbReference type="EMBL" id="RKP54576.1"/>
    </source>
</evidence>
<accession>A0A494Y3T6</accession>
<dbReference type="AlphaFoldDB" id="A0A494Y3T6"/>